<evidence type="ECO:0000313" key="1">
    <source>
        <dbReference type="EMBL" id="MEJ8641378.1"/>
    </source>
</evidence>
<organism evidence="1 2">
    <name type="scientific">Streptomyces caledonius</name>
    <dbReference type="NCBI Taxonomy" id="3134107"/>
    <lineage>
        <taxon>Bacteria</taxon>
        <taxon>Bacillati</taxon>
        <taxon>Actinomycetota</taxon>
        <taxon>Actinomycetes</taxon>
        <taxon>Kitasatosporales</taxon>
        <taxon>Streptomycetaceae</taxon>
        <taxon>Streptomyces</taxon>
    </lineage>
</organism>
<protein>
    <submittedName>
        <fullName evidence="1">Uncharacterized protein</fullName>
    </submittedName>
</protein>
<comment type="caution">
    <text evidence="1">The sequence shown here is derived from an EMBL/GenBank/DDBJ whole genome shotgun (WGS) entry which is preliminary data.</text>
</comment>
<keyword evidence="2" id="KW-1185">Reference proteome</keyword>
<name>A0ABU8U2D3_9ACTN</name>
<sequence>MPPAAARVMWRDTEDPHGIAHRYGFISTLLAAGVDAARIQVFHDPEVDAAYWVVTLDGGRAAVLTDDTEEHVGHLEGPWPFKAVFLGPDGVRTKICYSIDRLKVHVVTWCAEDAGPA</sequence>
<reference evidence="1 2" key="1">
    <citation type="submission" date="2024-03" db="EMBL/GenBank/DDBJ databases">
        <title>Novel Streptomyces species of biotechnological and ecological value are a feature of Machair soil.</title>
        <authorList>
            <person name="Prole J.R."/>
            <person name="Goodfellow M."/>
            <person name="Allenby N."/>
            <person name="Ward A.C."/>
        </authorList>
    </citation>
    <scope>NUCLEOTIDE SEQUENCE [LARGE SCALE GENOMIC DNA]</scope>
    <source>
        <strain evidence="1 2">MS1.HAVA.3</strain>
    </source>
</reference>
<accession>A0ABU8U2D3</accession>
<dbReference type="Proteomes" id="UP001382904">
    <property type="component" value="Unassembled WGS sequence"/>
</dbReference>
<dbReference type="EMBL" id="JBBKAM010000002">
    <property type="protein sequence ID" value="MEJ8641378.1"/>
    <property type="molecule type" value="Genomic_DNA"/>
</dbReference>
<proteinExistence type="predicted"/>
<evidence type="ECO:0000313" key="2">
    <source>
        <dbReference type="Proteomes" id="UP001382904"/>
    </source>
</evidence>
<gene>
    <name evidence="1" type="ORF">WKI68_07610</name>
</gene>